<evidence type="ECO:0000256" key="3">
    <source>
        <dbReference type="ARBA" id="ARBA00022748"/>
    </source>
</evidence>
<evidence type="ECO:0000256" key="6">
    <source>
        <dbReference type="SAM" id="Phobius"/>
    </source>
</evidence>
<evidence type="ECO:0000313" key="8">
    <source>
        <dbReference type="EMBL" id="MDK3020496.1"/>
    </source>
</evidence>
<dbReference type="RefSeq" id="WP_284483148.1">
    <property type="nucleotide sequence ID" value="NZ_JASNJD010000026.1"/>
</dbReference>
<dbReference type="Pfam" id="PF08534">
    <property type="entry name" value="Redoxin"/>
    <property type="match status" value="1"/>
</dbReference>
<feature type="domain" description="Thioredoxin" evidence="7">
    <location>
        <begin position="37"/>
        <end position="178"/>
    </location>
</feature>
<comment type="similarity">
    <text evidence="2">Belongs to the thioredoxin family. DsbE subfamily.</text>
</comment>
<proteinExistence type="inferred from homology"/>
<dbReference type="EMBL" id="JASNJD010000026">
    <property type="protein sequence ID" value="MDK3020496.1"/>
    <property type="molecule type" value="Genomic_DNA"/>
</dbReference>
<comment type="subcellular location">
    <subcellularLocation>
        <location evidence="1">Cell envelope</location>
    </subcellularLocation>
</comment>
<dbReference type="Proteomes" id="UP001243757">
    <property type="component" value="Unassembled WGS sequence"/>
</dbReference>
<keyword evidence="3" id="KW-0201">Cytochrome c-type biogenesis</keyword>
<evidence type="ECO:0000313" key="9">
    <source>
        <dbReference type="Proteomes" id="UP001243757"/>
    </source>
</evidence>
<dbReference type="CDD" id="cd03010">
    <property type="entry name" value="TlpA_like_DsbE"/>
    <property type="match status" value="1"/>
</dbReference>
<dbReference type="PROSITE" id="PS51352">
    <property type="entry name" value="THIOREDOXIN_2"/>
    <property type="match status" value="1"/>
</dbReference>
<organism evidence="8 9">
    <name type="scientific">Pseudodonghicola flavimaris</name>
    <dbReference type="NCBI Taxonomy" id="3050036"/>
    <lineage>
        <taxon>Bacteria</taxon>
        <taxon>Pseudomonadati</taxon>
        <taxon>Pseudomonadota</taxon>
        <taxon>Alphaproteobacteria</taxon>
        <taxon>Rhodobacterales</taxon>
        <taxon>Paracoccaceae</taxon>
        <taxon>Pseudodonghicola</taxon>
    </lineage>
</organism>
<gene>
    <name evidence="8" type="ORF">QO033_22700</name>
</gene>
<evidence type="ECO:0000256" key="4">
    <source>
        <dbReference type="ARBA" id="ARBA00023157"/>
    </source>
</evidence>
<dbReference type="NCBIfam" id="TIGR00385">
    <property type="entry name" value="dsbE"/>
    <property type="match status" value="1"/>
</dbReference>
<keyword evidence="9" id="KW-1185">Reference proteome</keyword>
<keyword evidence="6" id="KW-0812">Transmembrane</keyword>
<dbReference type="InterPro" id="IPR013766">
    <property type="entry name" value="Thioredoxin_domain"/>
</dbReference>
<keyword evidence="6" id="KW-1133">Transmembrane helix</keyword>
<dbReference type="InterPro" id="IPR013740">
    <property type="entry name" value="Redoxin"/>
</dbReference>
<keyword evidence="4" id="KW-1015">Disulfide bond</keyword>
<accession>A0ABT7F7D2</accession>
<evidence type="ECO:0000256" key="1">
    <source>
        <dbReference type="ARBA" id="ARBA00004196"/>
    </source>
</evidence>
<reference evidence="8 9" key="1">
    <citation type="submission" date="2023-05" db="EMBL/GenBank/DDBJ databases">
        <title>Pseudodonghicola sp. nov.</title>
        <authorList>
            <person name="Huang J."/>
        </authorList>
    </citation>
    <scope>NUCLEOTIDE SEQUENCE [LARGE SCALE GENOMIC DNA]</scope>
    <source>
        <strain evidence="8 9">IC7</strain>
    </source>
</reference>
<name>A0ABT7F7D2_9RHOB</name>
<keyword evidence="5" id="KW-0676">Redox-active center</keyword>
<protein>
    <submittedName>
        <fullName evidence="8">DsbE family thiol:disulfide interchange protein</fullName>
    </submittedName>
</protein>
<evidence type="ECO:0000259" key="7">
    <source>
        <dbReference type="PROSITE" id="PS51352"/>
    </source>
</evidence>
<dbReference type="InterPro" id="IPR004799">
    <property type="entry name" value="Periplasmic_diS_OxRdtase_DsbE"/>
</dbReference>
<dbReference type="PANTHER" id="PTHR42852:SF6">
    <property type="entry name" value="THIOL:DISULFIDE INTERCHANGE PROTEIN DSBE"/>
    <property type="match status" value="1"/>
</dbReference>
<feature type="transmembrane region" description="Helical" evidence="6">
    <location>
        <begin position="7"/>
        <end position="27"/>
    </location>
</feature>
<dbReference type="PROSITE" id="PS00194">
    <property type="entry name" value="THIOREDOXIN_1"/>
    <property type="match status" value="1"/>
</dbReference>
<dbReference type="SUPFAM" id="SSF52833">
    <property type="entry name" value="Thioredoxin-like"/>
    <property type="match status" value="1"/>
</dbReference>
<dbReference type="PANTHER" id="PTHR42852">
    <property type="entry name" value="THIOL:DISULFIDE INTERCHANGE PROTEIN DSBE"/>
    <property type="match status" value="1"/>
</dbReference>
<sequence>MAKITPLMIIPPVIFAGFVALAAIGMFREDPEALPSARQGQPAPPVVLAAFPGRDGFDDAALRDGKVKLVNFWASWCAPCRVEHPNLEALAEEGITLYGVNYKDETANAVKFLAELGDPYSALGRDAAGKMALDWGVYGVPETYVIDGEGTILMRFAGPVTQRVITEKLRPLLQQAAKGQ</sequence>
<dbReference type="InterPro" id="IPR036249">
    <property type="entry name" value="Thioredoxin-like_sf"/>
</dbReference>
<keyword evidence="6" id="KW-0472">Membrane</keyword>
<dbReference type="InterPro" id="IPR050553">
    <property type="entry name" value="Thioredoxin_ResA/DsbE_sf"/>
</dbReference>
<evidence type="ECO:0000256" key="5">
    <source>
        <dbReference type="ARBA" id="ARBA00023284"/>
    </source>
</evidence>
<evidence type="ECO:0000256" key="2">
    <source>
        <dbReference type="ARBA" id="ARBA00007758"/>
    </source>
</evidence>
<dbReference type="InterPro" id="IPR017937">
    <property type="entry name" value="Thioredoxin_CS"/>
</dbReference>
<comment type="caution">
    <text evidence="8">The sequence shown here is derived from an EMBL/GenBank/DDBJ whole genome shotgun (WGS) entry which is preliminary data.</text>
</comment>
<dbReference type="Gene3D" id="3.40.30.10">
    <property type="entry name" value="Glutaredoxin"/>
    <property type="match status" value="1"/>
</dbReference>